<organism evidence="2 3">
    <name type="scientific">Saccharothrix violaceirubra</name>
    <dbReference type="NCBI Taxonomy" id="413306"/>
    <lineage>
        <taxon>Bacteria</taxon>
        <taxon>Bacillati</taxon>
        <taxon>Actinomycetota</taxon>
        <taxon>Actinomycetes</taxon>
        <taxon>Pseudonocardiales</taxon>
        <taxon>Pseudonocardiaceae</taxon>
        <taxon>Saccharothrix</taxon>
    </lineage>
</organism>
<evidence type="ECO:0000313" key="3">
    <source>
        <dbReference type="Proteomes" id="UP000542674"/>
    </source>
</evidence>
<dbReference type="Proteomes" id="UP000542674">
    <property type="component" value="Unassembled WGS sequence"/>
</dbReference>
<feature type="region of interest" description="Disordered" evidence="1">
    <location>
        <begin position="1"/>
        <end position="36"/>
    </location>
</feature>
<evidence type="ECO:0000256" key="1">
    <source>
        <dbReference type="SAM" id="MobiDB-lite"/>
    </source>
</evidence>
<evidence type="ECO:0000313" key="2">
    <source>
        <dbReference type="EMBL" id="MBB4965502.1"/>
    </source>
</evidence>
<comment type="caution">
    <text evidence="2">The sequence shown here is derived from an EMBL/GenBank/DDBJ whole genome shotgun (WGS) entry which is preliminary data.</text>
</comment>
<keyword evidence="3" id="KW-1185">Reference proteome</keyword>
<name>A0A7W7T3R5_9PSEU</name>
<feature type="compositionally biased region" description="Polar residues" evidence="1">
    <location>
        <begin position="182"/>
        <end position="208"/>
    </location>
</feature>
<accession>A0A7W7T3R5</accession>
<proteinExistence type="predicted"/>
<reference evidence="2 3" key="1">
    <citation type="submission" date="2020-08" db="EMBL/GenBank/DDBJ databases">
        <title>Sequencing the genomes of 1000 actinobacteria strains.</title>
        <authorList>
            <person name="Klenk H.-P."/>
        </authorList>
    </citation>
    <scope>NUCLEOTIDE SEQUENCE [LARGE SCALE GENOMIC DNA]</scope>
    <source>
        <strain evidence="2 3">DSM 45084</strain>
    </source>
</reference>
<dbReference type="EMBL" id="JACHJS010000001">
    <property type="protein sequence ID" value="MBB4965502.1"/>
    <property type="molecule type" value="Genomic_DNA"/>
</dbReference>
<gene>
    <name evidence="2" type="ORF">F4559_002861</name>
</gene>
<feature type="region of interest" description="Disordered" evidence="1">
    <location>
        <begin position="133"/>
        <end position="213"/>
    </location>
</feature>
<protein>
    <submittedName>
        <fullName evidence="2">Uncharacterized protein</fullName>
    </submittedName>
</protein>
<dbReference type="AlphaFoldDB" id="A0A7W7T3R5"/>
<sequence length="240" mass="25442">MEARLVIPRTGRCPPQRGAVTGGSDSAVEEGGHSLMSERRTTGDRCRLCRDVVAWIASRDAGPAFLAGGYRRAPRLTVHSRLIHLSRRALLLITSLSVTRFLDRAHSMARHATPQRCGGGDRSRAPARRAILARSPRPAHAGGPNLRSAPPGRPRRSRAGRDGRCGGTSGHSAAPKLAAMIASNSARTHTGSAQTSSAKPRCSVSGSRAHSGPAVRGMLVPSISITPRVTVTRFLTDTFL</sequence>